<dbReference type="EMBL" id="CM000159">
    <property type="protein sequence ID" value="EDW95122.2"/>
    <property type="molecule type" value="Genomic_DNA"/>
</dbReference>
<feature type="region of interest" description="Disordered" evidence="1">
    <location>
        <begin position="1423"/>
        <end position="1444"/>
    </location>
</feature>
<feature type="compositionally biased region" description="Basic residues" evidence="1">
    <location>
        <begin position="1"/>
        <end position="10"/>
    </location>
</feature>
<evidence type="ECO:0000313" key="3">
    <source>
        <dbReference type="Proteomes" id="UP000002282"/>
    </source>
</evidence>
<keyword evidence="3" id="KW-1185">Reference proteome</keyword>
<accession>B4PEP8</accession>
<feature type="region of interest" description="Disordered" evidence="1">
    <location>
        <begin position="1198"/>
        <end position="1221"/>
    </location>
</feature>
<feature type="region of interest" description="Disordered" evidence="1">
    <location>
        <begin position="839"/>
        <end position="863"/>
    </location>
</feature>
<feature type="region of interest" description="Disordered" evidence="1">
    <location>
        <begin position="460"/>
        <end position="479"/>
    </location>
</feature>
<proteinExistence type="predicted"/>
<feature type="region of interest" description="Disordered" evidence="1">
    <location>
        <begin position="776"/>
        <end position="804"/>
    </location>
</feature>
<dbReference type="GO" id="GO:0051382">
    <property type="term" value="P:kinetochore assembly"/>
    <property type="evidence" value="ECO:0007669"/>
    <property type="project" value="EnsemblMetazoa"/>
</dbReference>
<protein>
    <submittedName>
        <fullName evidence="2">Uncharacterized protein, isoform B</fullName>
    </submittedName>
</protein>
<reference evidence="2 3" key="2">
    <citation type="journal article" date="2007" name="PLoS Biol.">
        <title>Principles of genome evolution in the Drosophila melanogaster species group.</title>
        <authorList>
            <person name="Ranz J.M."/>
            <person name="Maurin D."/>
            <person name="Chan Y.S."/>
            <person name="von Grotthuss M."/>
            <person name="Hillier L.W."/>
            <person name="Roote J."/>
            <person name="Ashburner M."/>
            <person name="Bergman C.M."/>
        </authorList>
    </citation>
    <scope>NUCLEOTIDE SEQUENCE [LARGE SCALE GENOMIC DNA]</scope>
    <source>
        <strain evidence="3">Tai18E2 / Tucson 14021-0261.01</strain>
    </source>
</reference>
<feature type="compositionally biased region" description="Polar residues" evidence="1">
    <location>
        <begin position="788"/>
        <end position="797"/>
    </location>
</feature>
<organism evidence="2 3">
    <name type="scientific">Drosophila yakuba</name>
    <name type="common">Fruit fly</name>
    <dbReference type="NCBI Taxonomy" id="7245"/>
    <lineage>
        <taxon>Eukaryota</taxon>
        <taxon>Metazoa</taxon>
        <taxon>Ecdysozoa</taxon>
        <taxon>Arthropoda</taxon>
        <taxon>Hexapoda</taxon>
        <taxon>Insecta</taxon>
        <taxon>Pterygota</taxon>
        <taxon>Neoptera</taxon>
        <taxon>Endopterygota</taxon>
        <taxon>Diptera</taxon>
        <taxon>Brachycera</taxon>
        <taxon>Muscomorpha</taxon>
        <taxon>Ephydroidea</taxon>
        <taxon>Drosophilidae</taxon>
        <taxon>Drosophila</taxon>
        <taxon>Sophophora</taxon>
    </lineage>
</organism>
<feature type="compositionally biased region" description="Basic and acidic residues" evidence="1">
    <location>
        <begin position="1645"/>
        <end position="1658"/>
    </location>
</feature>
<reference evidence="2 3" key="1">
    <citation type="journal article" date="2007" name="Nature">
        <title>Evolution of genes and genomes on the Drosophila phylogeny.</title>
        <authorList>
            <consortium name="Drosophila 12 Genomes Consortium"/>
            <person name="Clark A.G."/>
            <person name="Eisen M.B."/>
            <person name="Smith D.R."/>
            <person name="Bergman C.M."/>
            <person name="Oliver B."/>
            <person name="Markow T.A."/>
            <person name="Kaufman T.C."/>
            <person name="Kellis M."/>
            <person name="Gelbart W."/>
            <person name="Iyer V.N."/>
            <person name="Pollard D.A."/>
            <person name="Sackton T.B."/>
            <person name="Larracuente A.M."/>
            <person name="Singh N.D."/>
            <person name="Abad J.P."/>
            <person name="Abt D.N."/>
            <person name="Adryan B."/>
            <person name="Aguade M."/>
            <person name="Akashi H."/>
            <person name="Anderson W.W."/>
            <person name="Aquadro C.F."/>
            <person name="Ardell D.H."/>
            <person name="Arguello R."/>
            <person name="Artieri C.G."/>
            <person name="Barbash D.A."/>
            <person name="Barker D."/>
            <person name="Barsanti P."/>
            <person name="Batterham P."/>
            <person name="Batzoglou S."/>
            <person name="Begun D."/>
            <person name="Bhutkar A."/>
            <person name="Blanco E."/>
            <person name="Bosak S.A."/>
            <person name="Bradley R.K."/>
            <person name="Brand A.D."/>
            <person name="Brent M.R."/>
            <person name="Brooks A.N."/>
            <person name="Brown R.H."/>
            <person name="Butlin R.K."/>
            <person name="Caggese C."/>
            <person name="Calvi B.R."/>
            <person name="Bernardo de Carvalho A."/>
            <person name="Caspi A."/>
            <person name="Castrezana S."/>
            <person name="Celniker S.E."/>
            <person name="Chang J.L."/>
            <person name="Chapple C."/>
            <person name="Chatterji S."/>
            <person name="Chinwalla A."/>
            <person name="Civetta A."/>
            <person name="Clifton S.W."/>
            <person name="Comeron J.M."/>
            <person name="Costello J.C."/>
            <person name="Coyne J.A."/>
            <person name="Daub J."/>
            <person name="David R.G."/>
            <person name="Delcher A.L."/>
            <person name="Delehaunty K."/>
            <person name="Do C.B."/>
            <person name="Ebling H."/>
            <person name="Edwards K."/>
            <person name="Eickbush T."/>
            <person name="Evans J.D."/>
            <person name="Filipski A."/>
            <person name="Findeiss S."/>
            <person name="Freyhult E."/>
            <person name="Fulton L."/>
            <person name="Fulton R."/>
            <person name="Garcia A.C."/>
            <person name="Gardiner A."/>
            <person name="Garfield D.A."/>
            <person name="Garvin B.E."/>
            <person name="Gibson G."/>
            <person name="Gilbert D."/>
            <person name="Gnerre S."/>
            <person name="Godfrey J."/>
            <person name="Good R."/>
            <person name="Gotea V."/>
            <person name="Gravely B."/>
            <person name="Greenberg A.J."/>
            <person name="Griffiths-Jones S."/>
            <person name="Gross S."/>
            <person name="Guigo R."/>
            <person name="Gustafson E.A."/>
            <person name="Haerty W."/>
            <person name="Hahn M.W."/>
            <person name="Halligan D.L."/>
            <person name="Halpern A.L."/>
            <person name="Halter G.M."/>
            <person name="Han M.V."/>
            <person name="Heger A."/>
            <person name="Hillier L."/>
            <person name="Hinrichs A.S."/>
            <person name="Holmes I."/>
            <person name="Hoskins R.A."/>
            <person name="Hubisz M.J."/>
            <person name="Hultmark D."/>
            <person name="Huntley M.A."/>
            <person name="Jaffe D.B."/>
            <person name="Jagadeeshan S."/>
            <person name="Jeck W.R."/>
            <person name="Johnson J."/>
            <person name="Jones C.D."/>
            <person name="Jordan W.C."/>
            <person name="Karpen G.H."/>
            <person name="Kataoka E."/>
            <person name="Keightley P.D."/>
            <person name="Kheradpour P."/>
            <person name="Kirkness E.F."/>
            <person name="Koerich L.B."/>
            <person name="Kristiansen K."/>
            <person name="Kudrna D."/>
            <person name="Kulathinal R.J."/>
            <person name="Kumar S."/>
            <person name="Kwok R."/>
            <person name="Lander E."/>
            <person name="Langley C.H."/>
            <person name="Lapoint R."/>
            <person name="Lazzaro B.P."/>
            <person name="Lee S.J."/>
            <person name="Levesque L."/>
            <person name="Li R."/>
            <person name="Lin C.F."/>
            <person name="Lin M.F."/>
            <person name="Lindblad-Toh K."/>
            <person name="Llopart A."/>
            <person name="Long M."/>
            <person name="Low L."/>
            <person name="Lozovsky E."/>
            <person name="Lu J."/>
            <person name="Luo M."/>
            <person name="Machado C.A."/>
            <person name="Makalowski W."/>
            <person name="Marzo M."/>
            <person name="Matsuda M."/>
            <person name="Matzkin L."/>
            <person name="McAllister B."/>
            <person name="McBride C.S."/>
            <person name="McKernan B."/>
            <person name="McKernan K."/>
            <person name="Mendez-Lago M."/>
            <person name="Minx P."/>
            <person name="Mollenhauer M.U."/>
            <person name="Montooth K."/>
            <person name="Mount S.M."/>
            <person name="Mu X."/>
            <person name="Myers E."/>
            <person name="Negre B."/>
            <person name="Newfeld S."/>
            <person name="Nielsen R."/>
            <person name="Noor M.A."/>
            <person name="O'Grady P."/>
            <person name="Pachter L."/>
            <person name="Papaceit M."/>
            <person name="Parisi M.J."/>
            <person name="Parisi M."/>
            <person name="Parts L."/>
            <person name="Pedersen J.S."/>
            <person name="Pesole G."/>
            <person name="Phillippy A.M."/>
            <person name="Ponting C.P."/>
            <person name="Pop M."/>
            <person name="Porcelli D."/>
            <person name="Powell J.R."/>
            <person name="Prohaska S."/>
            <person name="Pruitt K."/>
            <person name="Puig M."/>
            <person name="Quesneville H."/>
            <person name="Ram K.R."/>
            <person name="Rand D."/>
            <person name="Rasmussen M.D."/>
            <person name="Reed L.K."/>
            <person name="Reenan R."/>
            <person name="Reily A."/>
            <person name="Remington K.A."/>
            <person name="Rieger T.T."/>
            <person name="Ritchie M.G."/>
            <person name="Robin C."/>
            <person name="Rogers Y.H."/>
            <person name="Rohde C."/>
            <person name="Rozas J."/>
            <person name="Rubenfield M.J."/>
            <person name="Ruiz A."/>
            <person name="Russo S."/>
            <person name="Salzberg S.L."/>
            <person name="Sanchez-Gracia A."/>
            <person name="Saranga D.J."/>
            <person name="Sato H."/>
            <person name="Schaeffer S.W."/>
            <person name="Schatz M.C."/>
            <person name="Schlenke T."/>
            <person name="Schwartz R."/>
            <person name="Segarra C."/>
            <person name="Singh R.S."/>
            <person name="Sirot L."/>
            <person name="Sirota M."/>
            <person name="Sisneros N.B."/>
            <person name="Smith C.D."/>
            <person name="Smith T.F."/>
            <person name="Spieth J."/>
            <person name="Stage D.E."/>
            <person name="Stark A."/>
            <person name="Stephan W."/>
            <person name="Strausberg R.L."/>
            <person name="Strempel S."/>
            <person name="Sturgill D."/>
            <person name="Sutton G."/>
            <person name="Sutton G.G."/>
            <person name="Tao W."/>
            <person name="Teichmann S."/>
            <person name="Tobari Y.N."/>
            <person name="Tomimura Y."/>
            <person name="Tsolas J.M."/>
            <person name="Valente V.L."/>
            <person name="Venter E."/>
            <person name="Venter J.C."/>
            <person name="Vicario S."/>
            <person name="Vieira F.G."/>
            <person name="Vilella A.J."/>
            <person name="Villasante A."/>
            <person name="Walenz B."/>
            <person name="Wang J."/>
            <person name="Wasserman M."/>
            <person name="Watts T."/>
            <person name="Wilson D."/>
            <person name="Wilson R.K."/>
            <person name="Wing R.A."/>
            <person name="Wolfner M.F."/>
            <person name="Wong A."/>
            <person name="Wong G.K."/>
            <person name="Wu C.I."/>
            <person name="Wu G."/>
            <person name="Yamamoto D."/>
            <person name="Yang H.P."/>
            <person name="Yang S.P."/>
            <person name="Yorke J.A."/>
            <person name="Yoshida K."/>
            <person name="Zdobnov E."/>
            <person name="Zhang P."/>
            <person name="Zhang Y."/>
            <person name="Zimin A.V."/>
            <person name="Baldwin J."/>
            <person name="Abdouelleil A."/>
            <person name="Abdulkadir J."/>
            <person name="Abebe A."/>
            <person name="Abera B."/>
            <person name="Abreu J."/>
            <person name="Acer S.C."/>
            <person name="Aftuck L."/>
            <person name="Alexander A."/>
            <person name="An P."/>
            <person name="Anderson E."/>
            <person name="Anderson S."/>
            <person name="Arachi H."/>
            <person name="Azer M."/>
            <person name="Bachantsang P."/>
            <person name="Barry A."/>
            <person name="Bayul T."/>
            <person name="Berlin A."/>
            <person name="Bessette D."/>
            <person name="Bloom T."/>
            <person name="Blye J."/>
            <person name="Boguslavskiy L."/>
            <person name="Bonnet C."/>
            <person name="Boukhgalter B."/>
            <person name="Bourzgui I."/>
            <person name="Brown A."/>
            <person name="Cahill P."/>
            <person name="Channer S."/>
            <person name="Cheshatsang Y."/>
            <person name="Chuda L."/>
            <person name="Citroen M."/>
            <person name="Collymore A."/>
            <person name="Cooke P."/>
            <person name="Costello M."/>
            <person name="D'Aco K."/>
            <person name="Daza R."/>
            <person name="De Haan G."/>
            <person name="DeGray S."/>
            <person name="DeMaso C."/>
            <person name="Dhargay N."/>
            <person name="Dooley K."/>
            <person name="Dooley E."/>
            <person name="Doricent M."/>
            <person name="Dorje P."/>
            <person name="Dorjee K."/>
            <person name="Dupes A."/>
            <person name="Elong R."/>
            <person name="Falk J."/>
            <person name="Farina A."/>
            <person name="Faro S."/>
            <person name="Ferguson D."/>
            <person name="Fisher S."/>
            <person name="Foley C.D."/>
            <person name="Franke A."/>
            <person name="Friedrich D."/>
            <person name="Gadbois L."/>
            <person name="Gearin G."/>
            <person name="Gearin C.R."/>
            <person name="Giannoukos G."/>
            <person name="Goode T."/>
            <person name="Graham J."/>
            <person name="Grandbois E."/>
            <person name="Grewal S."/>
            <person name="Gyaltsen K."/>
            <person name="Hafez N."/>
            <person name="Hagos B."/>
            <person name="Hall J."/>
            <person name="Henson C."/>
            <person name="Hollinger A."/>
            <person name="Honan T."/>
            <person name="Huard M.D."/>
            <person name="Hughes L."/>
            <person name="Hurhula B."/>
            <person name="Husby M.E."/>
            <person name="Kamat A."/>
            <person name="Kanga B."/>
            <person name="Kashin S."/>
            <person name="Khazanovich D."/>
            <person name="Kisner P."/>
            <person name="Lance K."/>
            <person name="Lara M."/>
            <person name="Lee W."/>
            <person name="Lennon N."/>
            <person name="Letendre F."/>
            <person name="LeVine R."/>
            <person name="Lipovsky A."/>
            <person name="Liu X."/>
            <person name="Liu J."/>
            <person name="Liu S."/>
            <person name="Lokyitsang T."/>
            <person name="Lokyitsang Y."/>
            <person name="Lubonja R."/>
            <person name="Lui A."/>
            <person name="MacDonald P."/>
            <person name="Magnisalis V."/>
            <person name="Maru K."/>
            <person name="Matthews C."/>
            <person name="McCusker W."/>
            <person name="McDonough S."/>
            <person name="Mehta T."/>
            <person name="Meldrim J."/>
            <person name="Meneus L."/>
            <person name="Mihai O."/>
            <person name="Mihalev A."/>
            <person name="Mihova T."/>
            <person name="Mittelman R."/>
            <person name="Mlenga V."/>
            <person name="Montmayeur A."/>
            <person name="Mulrain L."/>
            <person name="Navidi A."/>
            <person name="Naylor J."/>
            <person name="Negash T."/>
            <person name="Nguyen T."/>
            <person name="Nguyen N."/>
            <person name="Nicol R."/>
            <person name="Norbu C."/>
            <person name="Norbu N."/>
            <person name="Novod N."/>
            <person name="O'Neill B."/>
            <person name="Osman S."/>
            <person name="Markiewicz E."/>
            <person name="Oyono O.L."/>
            <person name="Patti C."/>
            <person name="Phunkhang P."/>
            <person name="Pierre F."/>
            <person name="Priest M."/>
            <person name="Raghuraman S."/>
            <person name="Rege F."/>
            <person name="Reyes R."/>
            <person name="Rise C."/>
            <person name="Rogov P."/>
            <person name="Ross K."/>
            <person name="Ryan E."/>
            <person name="Settipalli S."/>
            <person name="Shea T."/>
            <person name="Sherpa N."/>
            <person name="Shi L."/>
            <person name="Shih D."/>
            <person name="Sparrow T."/>
            <person name="Spaulding J."/>
            <person name="Stalker J."/>
            <person name="Stange-Thomann N."/>
            <person name="Stavropoulos S."/>
            <person name="Stone C."/>
            <person name="Strader C."/>
            <person name="Tesfaye S."/>
            <person name="Thomson T."/>
            <person name="Thoulutsang Y."/>
            <person name="Thoulutsang D."/>
            <person name="Topham K."/>
            <person name="Topping I."/>
            <person name="Tsamla T."/>
            <person name="Vassiliev H."/>
            <person name="Vo A."/>
            <person name="Wangchuk T."/>
            <person name="Wangdi T."/>
            <person name="Weiand M."/>
            <person name="Wilkinson J."/>
            <person name="Wilson A."/>
            <person name="Yadav S."/>
            <person name="Young G."/>
            <person name="Yu Q."/>
            <person name="Zembek L."/>
            <person name="Zhong D."/>
            <person name="Zimmer A."/>
            <person name="Zwirko Z."/>
            <person name="Jaffe D.B."/>
            <person name="Alvarez P."/>
            <person name="Brockman W."/>
            <person name="Butler J."/>
            <person name="Chin C."/>
            <person name="Gnerre S."/>
            <person name="Grabherr M."/>
            <person name="Kleber M."/>
            <person name="Mauceli E."/>
            <person name="MacCallum I."/>
        </authorList>
    </citation>
    <scope>NUCLEOTIDE SEQUENCE [LARGE SCALE GENOMIC DNA]</scope>
    <source>
        <strain evidence="3">Tai18E2 / Tucson 14021-0261.01</strain>
    </source>
</reference>
<evidence type="ECO:0000313" key="2">
    <source>
        <dbReference type="EMBL" id="EDW95122.2"/>
    </source>
</evidence>
<feature type="region of interest" description="Disordered" evidence="1">
    <location>
        <begin position="1"/>
        <end position="26"/>
    </location>
</feature>
<gene>
    <name evidence="2" type="primary">Dyak\GE19708</name>
    <name evidence="2" type="synonym">dyak_GLEANR_3569</name>
    <name evidence="2" type="synonym">GE19708</name>
    <name evidence="2" type="ORF">Dyak_GE19708</name>
</gene>
<evidence type="ECO:0000256" key="1">
    <source>
        <dbReference type="SAM" id="MobiDB-lite"/>
    </source>
</evidence>
<dbReference type="GO" id="GO:0000940">
    <property type="term" value="C:outer kinetochore"/>
    <property type="evidence" value="ECO:0007669"/>
    <property type="project" value="EnsemblMetazoa"/>
</dbReference>
<sequence length="2080" mass="236884">MNANKRRSSLRKAPTKEDETTTTSAIKQQIKRRISFSGKKSVREFVNTKETNNWDDSYEVSENHAEDSSGSKCLIGSTSVAKVPESADKENIPLRSVCERERVDLSVNLQNSVDFTLLSCEMMDKSRKTTSSAVSFCLSSEERKLLQISLSDRQLGDKTMDLMSGSLVNRIQIPPSVCEESSFKLQPKEREKGVHTPAVKAVSDSFMDITPLGFTDPTPAAPAHAAPAPVSAPAPVTTLYPPAQQSSMELEDDSIVREMREFTKNQTKTPAQKSLFIDIEETKNEKNGATGGVLLPLNAVSNDRDRSPSNSYESLNSTMNFTRDESMLIPFDMISGKNISKKLNFRQLNEDLEAGKIQIFPNGPKTPTTDRKDKKNRFWRGLEEEAPDDRSPKKDIRSIMPRGALNFSENMTFSPTKTSPVRKDNEQLKVVDEKQKYRLSQADEMMLDNTNFLAHARLGDETQSRNTSKNSTRRETTYENPELNLEYSTISQDFPPIPSSKPRKTDFVAEEMQMSQIDYPAIPELKTVPTRRTMHLNESMDHEATKSTYVRKEISITTQETIYEKSTTNEQTTNQKHTGWAYTKTKRRETLLMQESMEEDIISPLKDLHIKPKAAPRETCQSEVDHTLYLSEALEETLNQNKMLPIQNVSPKNNDIKARKTLLLEEPMEEEMSSHIVHNSNRKTMHLAEPLDEEEVISDKHLSFKDFAHSKNKSKGRQTALFEEPMEEEIFLNQKNPPEFDLKRNKTGPLEYSQLNQGKSFTSKNKSKARQTLLVEEPMEEDSECNSKDPQTYNNTKPGEDDINKITKSRQTILMSEPLEEDMYLPLLKNKSIVSQKAIDESSKRQRPKSRHTQLFSESIEEERIQEDLPAGRETGSARQQIFKPRQTLIMAEPIEEDVGEAGVKSLVNMVHSNTTGSSTSKARHTLLMSEPIEHELTNEPLNDEKIKKNLPAERETGSARQQRFKPRQTLIMAEPIEEDVGEPGVKSLVNMVHSNTTGSSTSKARHTLLMSEPIEEVLTKDPLNEEKRKNTSTNRTLIPRRTILMAEPIEEESNTSIADKISQSHYKSNRTGFMKESSDEMVFENARQPTKPRQTLLMAEPIEEDVFNQSKDQPKPHPVSKGKITREHSRRHTLINAEPIEEDLDVRKPLENSKELSVTARIIQSFAEPIENAIFSITDQISKHQFSESAQTFSKAERLKKDSEPANHLHQKPRNTLIPHDSIQQDLRAEEESSSVGPLRSRCRQTLTMAEPIEEDMSIHSMTKQNNTNESHLEAINVPKFGGLRNISAKTRQTLHIPVPIEEDCIPHPQHNEFKTVVKGRTTLLLSESIEDVSAQHTGNSEMKSMGSKVSAEPIAEDLVSKRPQLSQTVEVTLPRESQAPVAPSSKRRTVLLSEPMEEDEGSFGDSYPPIERQVSKISENPEVNINSPNESVQKEEMGTSPSARTHQSMAMSESMDFQSPAFRSRGPDFNAMTPGMSLTEFMDQEEICKTPIHKRVLMTSHRKKLSMYQPVPIDLEGDGTPKNPCQLKRLPTHLTPNLPESKKRHTHLFTNSNIDTEMEDDQDGAWGTTNIQMNSRANKSRRTFTVEQLDASVQPVRDYNPVVTELDKQGGLDLLVLPRKSAYDLDLEEKPITISDVHNYFQEQKEEQRKSSERESGSSNDRTFKSYAATNSKFINLTGNTTIFAAAGVLGGDDKEQPQQIDNEQLSLVSTLAEETDDDDEEDEEQEQDKHHLKSEICEGQLNAMVKAGSEGSCRKCANCNQTLSETRFSSDSFILPPQKLWDFSKQQQRLRNIRQKPSWKDVNSYWEIEEEARLSRNQDSDDSMEQTRVEDEPTKWNKAALLEMCKIQTGQHKAKAKPPESFFTRLKRLLVEQQPNWIFDYQRKVSQQLIFYHRQLTTFRIVVNYRMEDLVDESTISVCSIELDNEVPTPKEQWSTREHFLNFHLSLRLPLNPGDEIDGSDEGAFLKFLNGIDRRIADVKQKFHKVLALLAQKRAMLVREANRTIVRKIVRKCIEQEPVVRLEKISFLIEIGNIEDTSFTDILRPELHLFNENIQYLPKGIPFLEAFLTDPEQYLRK</sequence>
<feature type="region of interest" description="Disordered" evidence="1">
    <location>
        <begin position="1645"/>
        <end position="1665"/>
    </location>
</feature>
<name>B4PEP8_DROYA</name>
<dbReference type="Proteomes" id="UP000002282">
    <property type="component" value="Chromosome 3L"/>
</dbReference>
<feature type="compositionally biased region" description="Basic and acidic residues" evidence="1">
    <location>
        <begin position="1198"/>
        <end position="1208"/>
    </location>
</feature>
<dbReference type="GO" id="GO:0008608">
    <property type="term" value="P:attachment of spindle microtubules to kinetochore"/>
    <property type="evidence" value="ECO:0007669"/>
    <property type="project" value="EnsemblMetazoa"/>
</dbReference>
<feature type="region of interest" description="Disordered" evidence="1">
    <location>
        <begin position="1816"/>
        <end position="1835"/>
    </location>
</feature>
<feature type="region of interest" description="Disordered" evidence="1">
    <location>
        <begin position="1715"/>
        <end position="1735"/>
    </location>
</feature>
<dbReference type="OrthoDB" id="7762739at2759"/>
<dbReference type="HOGENOM" id="CLU_001818_0_0_1"/>
<feature type="compositionally biased region" description="Acidic residues" evidence="1">
    <location>
        <begin position="1716"/>
        <end position="1729"/>
    </location>
</feature>
<feature type="compositionally biased region" description="Polar residues" evidence="1">
    <location>
        <begin position="1423"/>
        <end position="1433"/>
    </location>
</feature>